<gene>
    <name evidence="4" type="ORF">CfE428DRAFT_5477</name>
</gene>
<dbReference type="CDD" id="cd14953">
    <property type="entry name" value="NHL_like_1"/>
    <property type="match status" value="1"/>
</dbReference>
<dbReference type="InParanoid" id="B4D987"/>
<evidence type="ECO:0000256" key="1">
    <source>
        <dbReference type="ARBA" id="ARBA00022737"/>
    </source>
</evidence>
<sequence>MRAVLFLIFTVCLVLPGFVLGRDPSKIAETNSPDGKYALSATMENETTLLIEFKNKSGKTVGKITVSDFDGNDRRSGITALWKADASAVALNIDRGANISDCRVAANAKGSWVELPLPKEPVQKVRKAGNTQGGKAMDHLSAQSWLPGQRLAVSYTGNNGTEYGLVFQLVRGWKQHLEYQQTITVKGASSEPRVVNELPCTFHVFAGETEGAADGAGVTAQFKNPSGLAIDEHGNVDVADRTNQTLRRISPSGETETIAGTAGEHGTADGAGKAARFWYPQGLAIDEHGNVYVADTSAKSVRKVTPNGQVSTLAGGFKYPTAVAVNHEGDVFVTDSSNHVIQKIAHDGKVSVLAGKPGESGAKNGHGEEARFHFPNGIAIGADGALYVVEHSSIRKIDGKGNVTTFAGSLEEEGRNDGTGAAARFWGLTAIAADARGNLYVADHELKNLRRISRSGVVQTMRTAEHNDLPLQNPMAIAVDARGRVFVADQNTSTILLVEPVDISETTAK</sequence>
<dbReference type="EMBL" id="ABVL01000025">
    <property type="protein sequence ID" value="EDY16990.1"/>
    <property type="molecule type" value="Genomic_DNA"/>
</dbReference>
<keyword evidence="1" id="KW-0677">Repeat</keyword>
<feature type="repeat" description="NHL" evidence="2">
    <location>
        <begin position="279"/>
        <end position="307"/>
    </location>
</feature>
<name>B4D987_9BACT</name>
<organism evidence="4 5">
    <name type="scientific">Chthoniobacter flavus Ellin428</name>
    <dbReference type="NCBI Taxonomy" id="497964"/>
    <lineage>
        <taxon>Bacteria</taxon>
        <taxon>Pseudomonadati</taxon>
        <taxon>Verrucomicrobiota</taxon>
        <taxon>Spartobacteria</taxon>
        <taxon>Chthoniobacterales</taxon>
        <taxon>Chthoniobacteraceae</taxon>
        <taxon>Chthoniobacter</taxon>
    </lineage>
</organism>
<dbReference type="SUPFAM" id="SSF101898">
    <property type="entry name" value="NHL repeat"/>
    <property type="match status" value="1"/>
</dbReference>
<dbReference type="InterPro" id="IPR001258">
    <property type="entry name" value="NHL_repeat"/>
</dbReference>
<dbReference type="Pfam" id="PF01436">
    <property type="entry name" value="NHL"/>
    <property type="match status" value="2"/>
</dbReference>
<dbReference type="eggNOG" id="COG3386">
    <property type="taxonomic scope" value="Bacteria"/>
</dbReference>
<dbReference type="RefSeq" id="WP_006982798.1">
    <property type="nucleotide sequence ID" value="NZ_ABVL01000025.1"/>
</dbReference>
<evidence type="ECO:0000313" key="5">
    <source>
        <dbReference type="Proteomes" id="UP000005824"/>
    </source>
</evidence>
<reference evidence="4 5" key="1">
    <citation type="journal article" date="2011" name="J. Bacteriol.">
        <title>Genome sequence of Chthoniobacter flavus Ellin428, an aerobic heterotrophic soil bacterium.</title>
        <authorList>
            <person name="Kant R."/>
            <person name="van Passel M.W."/>
            <person name="Palva A."/>
            <person name="Lucas S."/>
            <person name="Lapidus A."/>
            <person name="Glavina Del Rio T."/>
            <person name="Dalin E."/>
            <person name="Tice H."/>
            <person name="Bruce D."/>
            <person name="Goodwin L."/>
            <person name="Pitluck S."/>
            <person name="Larimer F.W."/>
            <person name="Land M.L."/>
            <person name="Hauser L."/>
            <person name="Sangwan P."/>
            <person name="de Vos W.M."/>
            <person name="Janssen P.H."/>
            <person name="Smidt H."/>
        </authorList>
    </citation>
    <scope>NUCLEOTIDE SEQUENCE [LARGE SCALE GENOMIC DNA]</scope>
    <source>
        <strain evidence="4 5">Ellin428</strain>
    </source>
</reference>
<dbReference type="Proteomes" id="UP000005824">
    <property type="component" value="Unassembled WGS sequence"/>
</dbReference>
<dbReference type="InterPro" id="IPR011042">
    <property type="entry name" value="6-blade_b-propeller_TolB-like"/>
</dbReference>
<evidence type="ECO:0000256" key="2">
    <source>
        <dbReference type="PROSITE-ProRule" id="PRU00504"/>
    </source>
</evidence>
<comment type="caution">
    <text evidence="4">The sequence shown here is derived from an EMBL/GenBank/DDBJ whole genome shotgun (WGS) entry which is preliminary data.</text>
</comment>
<dbReference type="PANTHER" id="PTHR13833">
    <property type="match status" value="1"/>
</dbReference>
<dbReference type="STRING" id="497964.CfE428DRAFT_5477"/>
<keyword evidence="5" id="KW-1185">Reference proteome</keyword>
<dbReference type="InterPro" id="IPR056822">
    <property type="entry name" value="TEN_NHL"/>
</dbReference>
<protein>
    <submittedName>
        <fullName evidence="4">NHL repeat containing protein</fullName>
    </submittedName>
</protein>
<evidence type="ECO:0000259" key="3">
    <source>
        <dbReference type="Pfam" id="PF25021"/>
    </source>
</evidence>
<feature type="repeat" description="NHL" evidence="2">
    <location>
        <begin position="308"/>
        <end position="347"/>
    </location>
</feature>
<dbReference type="PROSITE" id="PS51125">
    <property type="entry name" value="NHL"/>
    <property type="match status" value="2"/>
</dbReference>
<evidence type="ECO:0000313" key="4">
    <source>
        <dbReference type="EMBL" id="EDY16990.1"/>
    </source>
</evidence>
<dbReference type="AlphaFoldDB" id="B4D987"/>
<accession>B4D987</accession>
<feature type="domain" description="Teneurin NHL" evidence="3">
    <location>
        <begin position="365"/>
        <end position="410"/>
    </location>
</feature>
<dbReference type="Gene3D" id="2.120.10.30">
    <property type="entry name" value="TolB, C-terminal domain"/>
    <property type="match status" value="3"/>
</dbReference>
<dbReference type="Pfam" id="PF25021">
    <property type="entry name" value="TEN_NHL"/>
    <property type="match status" value="1"/>
</dbReference>
<proteinExistence type="predicted"/>
<dbReference type="PANTHER" id="PTHR13833:SF71">
    <property type="entry name" value="NHL DOMAIN-CONTAINING PROTEIN"/>
    <property type="match status" value="1"/>
</dbReference>